<name>A0A1G9PLI4_9FIRM</name>
<gene>
    <name evidence="1" type="ORF">SAMN04515677_104418</name>
</gene>
<proteinExistence type="predicted"/>
<organism evidence="1 2">
    <name type="scientific">Romboutsia lituseburensis DSM 797</name>
    <dbReference type="NCBI Taxonomy" id="1121325"/>
    <lineage>
        <taxon>Bacteria</taxon>
        <taxon>Bacillati</taxon>
        <taxon>Bacillota</taxon>
        <taxon>Clostridia</taxon>
        <taxon>Peptostreptococcales</taxon>
        <taxon>Peptostreptococcaceae</taxon>
        <taxon>Romboutsia</taxon>
    </lineage>
</organism>
<dbReference type="EMBL" id="FNGW01000004">
    <property type="protein sequence ID" value="SDL99698.1"/>
    <property type="molecule type" value="Genomic_DNA"/>
</dbReference>
<evidence type="ECO:0000313" key="1">
    <source>
        <dbReference type="EMBL" id="SDL99698.1"/>
    </source>
</evidence>
<accession>A0A1G9PLI4</accession>
<dbReference type="RefSeq" id="WP_207645430.1">
    <property type="nucleotide sequence ID" value="NZ_FNGW01000004.1"/>
</dbReference>
<evidence type="ECO:0000313" key="2">
    <source>
        <dbReference type="Proteomes" id="UP000199068"/>
    </source>
</evidence>
<reference evidence="1 2" key="1">
    <citation type="submission" date="2016-10" db="EMBL/GenBank/DDBJ databases">
        <authorList>
            <person name="de Groot N.N."/>
        </authorList>
    </citation>
    <scope>NUCLEOTIDE SEQUENCE [LARGE SCALE GENOMIC DNA]</scope>
    <source>
        <strain evidence="1 2">DSM 797</strain>
    </source>
</reference>
<dbReference type="AlphaFoldDB" id="A0A1G9PLI4"/>
<keyword evidence="2" id="KW-1185">Reference proteome</keyword>
<protein>
    <submittedName>
        <fullName evidence="1">Uncharacterized protein</fullName>
    </submittedName>
</protein>
<dbReference type="STRING" id="1121325.SAMN04515677_104418"/>
<sequence>MLSKKMKQFTIVDIIERQMQFTKSNTVFDKIDFKYNDEGELLAYNEMLEDIKIMNEDDFKNKYIKIIDDIGTHFDKMNEQVNSIEILNKNKNEVDKICGYNNAIVLILRCINPSFYYAEYRNWIPTNTINKKMKDITMIDIIERQIQFVKDNIIFDKHYNAGEQLGYKDILKDIKIMNEDDFANKYFNIVKNLRIKFNNEEILNQDDADKMSGYDESIALILTYMDPMYEHDLPMCLYDLTPQDN</sequence>
<dbReference type="Proteomes" id="UP000199068">
    <property type="component" value="Unassembled WGS sequence"/>
</dbReference>